<feature type="domain" description="YgjP-like metallopeptidase" evidence="1">
    <location>
        <begin position="22"/>
        <end position="226"/>
    </location>
</feature>
<dbReference type="PANTHER" id="PTHR30399:SF1">
    <property type="entry name" value="UTP PYROPHOSPHATASE"/>
    <property type="match status" value="1"/>
</dbReference>
<dbReference type="Proteomes" id="UP000186685">
    <property type="component" value="Unassembled WGS sequence"/>
</dbReference>
<proteinExistence type="predicted"/>
<dbReference type="InterPro" id="IPR002725">
    <property type="entry name" value="YgjP-like_metallopeptidase"/>
</dbReference>
<accession>A0A854C1B1</accession>
<dbReference type="CDD" id="cd07344">
    <property type="entry name" value="M48_yhfN_like"/>
    <property type="match status" value="1"/>
</dbReference>
<organism evidence="2 3">
    <name type="scientific">Phocaeicola plebeius</name>
    <dbReference type="NCBI Taxonomy" id="310297"/>
    <lineage>
        <taxon>Bacteria</taxon>
        <taxon>Pseudomonadati</taxon>
        <taxon>Bacteroidota</taxon>
        <taxon>Bacteroidia</taxon>
        <taxon>Bacteroidales</taxon>
        <taxon>Bacteroidaceae</taxon>
        <taxon>Phocaeicola</taxon>
    </lineage>
</organism>
<protein>
    <recommendedName>
        <fullName evidence="1">YgjP-like metallopeptidase domain-containing protein</fullName>
    </recommendedName>
</protein>
<comment type="caution">
    <text evidence="2">The sequence shown here is derived from an EMBL/GenBank/DDBJ whole genome shotgun (WGS) entry which is preliminary data.</text>
</comment>
<dbReference type="Gene3D" id="3.30.2010.10">
    <property type="entry name" value="Metalloproteases ('zincins'), catalytic domain"/>
    <property type="match status" value="1"/>
</dbReference>
<name>A0A854C1B1_9BACT</name>
<reference evidence="2 3" key="1">
    <citation type="journal article" date="2016" name="Nat. Biotechnol.">
        <title>Measurement of bacterial replication rates in microbial communities.</title>
        <authorList>
            <person name="Brown C.T."/>
            <person name="Olm M.R."/>
            <person name="Thomas B.C."/>
            <person name="Banfield J.F."/>
        </authorList>
    </citation>
    <scope>NUCLEOTIDE SEQUENCE [LARGE SCALE GENOMIC DNA]</scope>
    <source>
        <strain evidence="2">45_130</strain>
    </source>
</reference>
<evidence type="ECO:0000313" key="2">
    <source>
        <dbReference type="EMBL" id="OKZ10513.1"/>
    </source>
</evidence>
<sequence>MNQVWQDEQLGRIEICGNRRARRIILRPVADGVRITVPLSYDVSYVRDILEKYRDGLFDKQQMMKKRTVVIDRSFCIETDVFSLKLAEGTRKGFYVNTKGYESVLICPQGTDYTAVQEMLRKAVVEIMRRHAKRFLPQRLDAIANKYGFTYNAVSIRSSRTRWGSCSAGRNIALSLYLMALPSELIDYVIKHELCHTVEMNHGPRFWNLMDKVTDCKAKELRNRVREHGMLII</sequence>
<dbReference type="Pfam" id="PF01863">
    <property type="entry name" value="YgjP-like"/>
    <property type="match status" value="1"/>
</dbReference>
<dbReference type="AlphaFoldDB" id="A0A854C1B1"/>
<dbReference type="InterPro" id="IPR053136">
    <property type="entry name" value="UTP_pyrophosphatase-like"/>
</dbReference>
<dbReference type="PANTHER" id="PTHR30399">
    <property type="entry name" value="UNCHARACTERIZED PROTEIN YGJP"/>
    <property type="match status" value="1"/>
</dbReference>
<evidence type="ECO:0000259" key="1">
    <source>
        <dbReference type="Pfam" id="PF01863"/>
    </source>
</evidence>
<evidence type="ECO:0000313" key="3">
    <source>
        <dbReference type="Proteomes" id="UP000186685"/>
    </source>
</evidence>
<gene>
    <name evidence="2" type="ORF">BHV76_06440</name>
</gene>
<dbReference type="EMBL" id="MNQR01000019">
    <property type="protein sequence ID" value="OKZ10513.1"/>
    <property type="molecule type" value="Genomic_DNA"/>
</dbReference>